<evidence type="ECO:0000256" key="1">
    <source>
        <dbReference type="SAM" id="Phobius"/>
    </source>
</evidence>
<evidence type="ECO:0000259" key="2">
    <source>
        <dbReference type="Pfam" id="PF24985"/>
    </source>
</evidence>
<sequence length="359" mass="41773">MNKLYLYSTADLLLIQPGAVRPALFLFYTLETILNMICIGYHIIGFQPLEWRGQEVHYLCLLTFNVFMVMNFFQSIAICTGRVPNVLMEIWKASVAAFAFILISFLTMWDVEQQFSVFFVRSSEQVQGEHKELPPVHPIIRYKTGGSVVGHHQPEALRPVLFLFYTLETIFNMFCMGYHISGYQAIELHLIEWDTVAIHYFYLVTFYFFMVVTLLQSVNICTGNTPAVVTEIWKSSGAAIVFILISLSTMWDAERQFYVFFFPSEIGDKHSHEFVEDRPMHPIFYYLRGMSISSLTCGILYLLHATIMIDVKLTNDRNQGESKGTYMPIPLFVLGRFIHRKLSAYDWFREFCENEIIYL</sequence>
<feature type="transmembrane region" description="Helical" evidence="1">
    <location>
        <begin position="160"/>
        <end position="180"/>
    </location>
</feature>
<dbReference type="AlphaFoldDB" id="B4R288"/>
<dbReference type="Pfam" id="PF24985">
    <property type="entry name" value="DUF7775"/>
    <property type="match status" value="2"/>
</dbReference>
<organism evidence="3 4">
    <name type="scientific">Drosophila simulans</name>
    <name type="common">Fruit fly</name>
    <dbReference type="NCBI Taxonomy" id="7240"/>
    <lineage>
        <taxon>Eukaryota</taxon>
        <taxon>Metazoa</taxon>
        <taxon>Ecdysozoa</taxon>
        <taxon>Arthropoda</taxon>
        <taxon>Hexapoda</taxon>
        <taxon>Insecta</taxon>
        <taxon>Pterygota</taxon>
        <taxon>Neoptera</taxon>
        <taxon>Endopterygota</taxon>
        <taxon>Diptera</taxon>
        <taxon>Brachycera</taxon>
        <taxon>Muscomorpha</taxon>
        <taxon>Ephydroidea</taxon>
        <taxon>Drosophilidae</taxon>
        <taxon>Drosophila</taxon>
        <taxon>Sophophora</taxon>
    </lineage>
</organism>
<dbReference type="InterPro" id="IPR056677">
    <property type="entry name" value="DUF7775"/>
</dbReference>
<dbReference type="Proteomes" id="UP000000304">
    <property type="component" value="Chromosome 3R"/>
</dbReference>
<feature type="transmembrane region" description="Helical" evidence="1">
    <location>
        <begin position="232"/>
        <end position="251"/>
    </location>
</feature>
<dbReference type="PANTHER" id="PTHR41152:SF8">
    <property type="entry name" value="AT26438P-RELATED"/>
    <property type="match status" value="1"/>
</dbReference>
<dbReference type="OMA" id="NIICIGY"/>
<feature type="transmembrane region" description="Helical" evidence="1">
    <location>
        <begin position="200"/>
        <end position="220"/>
    </location>
</feature>
<feature type="transmembrane region" description="Helical" evidence="1">
    <location>
        <begin position="56"/>
        <end position="78"/>
    </location>
</feature>
<keyword evidence="1" id="KW-1133">Transmembrane helix</keyword>
<keyword evidence="1" id="KW-0812">Transmembrane</keyword>
<dbReference type="PhylomeDB" id="B4R288"/>
<protein>
    <submittedName>
        <fullName evidence="3">GD21538</fullName>
    </submittedName>
</protein>
<dbReference type="Bgee" id="FBgn0192964">
    <property type="expression patterns" value="Expressed in male reproductive system and 2 other cell types or tissues"/>
</dbReference>
<proteinExistence type="predicted"/>
<feature type="domain" description="DUF7775" evidence="2">
    <location>
        <begin position="158"/>
        <end position="314"/>
    </location>
</feature>
<keyword evidence="4" id="KW-1185">Reference proteome</keyword>
<dbReference type="PANTHER" id="PTHR41152">
    <property type="entry name" value="AT26438P-RELATED"/>
    <property type="match status" value="1"/>
</dbReference>
<gene>
    <name evidence="3" type="primary">Dsim\GD21538</name>
    <name evidence="3" type="ORF">Dsim_GD21538</name>
</gene>
<feature type="transmembrane region" description="Helical" evidence="1">
    <location>
        <begin position="283"/>
        <end position="303"/>
    </location>
</feature>
<accession>B4R288</accession>
<dbReference type="HOGENOM" id="CLU_772263_0_0_1"/>
<dbReference type="EMBL" id="CM000364">
    <property type="protein sequence ID" value="EDX15044.1"/>
    <property type="molecule type" value="Genomic_DNA"/>
</dbReference>
<keyword evidence="1" id="KW-0472">Membrane</keyword>
<feature type="domain" description="DUF7775" evidence="2">
    <location>
        <begin position="21"/>
        <end position="142"/>
    </location>
</feature>
<feature type="transmembrane region" description="Helical" evidence="1">
    <location>
        <begin position="90"/>
        <end position="111"/>
    </location>
</feature>
<name>B4R288_DROSI</name>
<reference evidence="3 4" key="1">
    <citation type="journal article" date="2007" name="Nature">
        <title>Evolution of genes and genomes on the Drosophila phylogeny.</title>
        <authorList>
            <consortium name="Drosophila 12 Genomes Consortium"/>
            <person name="Clark A.G."/>
            <person name="Eisen M.B."/>
            <person name="Smith D.R."/>
            <person name="Bergman C.M."/>
            <person name="Oliver B."/>
            <person name="Markow T.A."/>
            <person name="Kaufman T.C."/>
            <person name="Kellis M."/>
            <person name="Gelbart W."/>
            <person name="Iyer V.N."/>
            <person name="Pollard D.A."/>
            <person name="Sackton T.B."/>
            <person name="Larracuente A.M."/>
            <person name="Singh N.D."/>
            <person name="Abad J.P."/>
            <person name="Abt D.N."/>
            <person name="Adryan B."/>
            <person name="Aguade M."/>
            <person name="Akashi H."/>
            <person name="Anderson W.W."/>
            <person name="Aquadro C.F."/>
            <person name="Ardell D.H."/>
            <person name="Arguello R."/>
            <person name="Artieri C.G."/>
            <person name="Barbash D.A."/>
            <person name="Barker D."/>
            <person name="Barsanti P."/>
            <person name="Batterham P."/>
            <person name="Batzoglou S."/>
            <person name="Begun D."/>
            <person name="Bhutkar A."/>
            <person name="Blanco E."/>
            <person name="Bosak S.A."/>
            <person name="Bradley R.K."/>
            <person name="Brand A.D."/>
            <person name="Brent M.R."/>
            <person name="Brooks A.N."/>
            <person name="Brown R.H."/>
            <person name="Butlin R.K."/>
            <person name="Caggese C."/>
            <person name="Calvi B.R."/>
            <person name="Bernardo de Carvalho A."/>
            <person name="Caspi A."/>
            <person name="Castrezana S."/>
            <person name="Celniker S.E."/>
            <person name="Chang J.L."/>
            <person name="Chapple C."/>
            <person name="Chatterji S."/>
            <person name="Chinwalla A."/>
            <person name="Civetta A."/>
            <person name="Clifton S.W."/>
            <person name="Comeron J.M."/>
            <person name="Costello J.C."/>
            <person name="Coyne J.A."/>
            <person name="Daub J."/>
            <person name="David R.G."/>
            <person name="Delcher A.L."/>
            <person name="Delehaunty K."/>
            <person name="Do C.B."/>
            <person name="Ebling H."/>
            <person name="Edwards K."/>
            <person name="Eickbush T."/>
            <person name="Evans J.D."/>
            <person name="Filipski A."/>
            <person name="Findeiss S."/>
            <person name="Freyhult E."/>
            <person name="Fulton L."/>
            <person name="Fulton R."/>
            <person name="Garcia A.C."/>
            <person name="Gardiner A."/>
            <person name="Garfield D.A."/>
            <person name="Garvin B.E."/>
            <person name="Gibson G."/>
            <person name="Gilbert D."/>
            <person name="Gnerre S."/>
            <person name="Godfrey J."/>
            <person name="Good R."/>
            <person name="Gotea V."/>
            <person name="Gravely B."/>
            <person name="Greenberg A.J."/>
            <person name="Griffiths-Jones S."/>
            <person name="Gross S."/>
            <person name="Guigo R."/>
            <person name="Gustafson E.A."/>
            <person name="Haerty W."/>
            <person name="Hahn M.W."/>
            <person name="Halligan D.L."/>
            <person name="Halpern A.L."/>
            <person name="Halter G.M."/>
            <person name="Han M.V."/>
            <person name="Heger A."/>
            <person name="Hillier L."/>
            <person name="Hinrichs A.S."/>
            <person name="Holmes I."/>
            <person name="Hoskins R.A."/>
            <person name="Hubisz M.J."/>
            <person name="Hultmark D."/>
            <person name="Huntley M.A."/>
            <person name="Jaffe D.B."/>
            <person name="Jagadeeshan S."/>
            <person name="Jeck W.R."/>
            <person name="Johnson J."/>
            <person name="Jones C.D."/>
            <person name="Jordan W.C."/>
            <person name="Karpen G.H."/>
            <person name="Kataoka E."/>
            <person name="Keightley P.D."/>
            <person name="Kheradpour P."/>
            <person name="Kirkness E.F."/>
            <person name="Koerich L.B."/>
            <person name="Kristiansen K."/>
            <person name="Kudrna D."/>
            <person name="Kulathinal R.J."/>
            <person name="Kumar S."/>
            <person name="Kwok R."/>
            <person name="Lander E."/>
            <person name="Langley C.H."/>
            <person name="Lapoint R."/>
            <person name="Lazzaro B.P."/>
            <person name="Lee S.J."/>
            <person name="Levesque L."/>
            <person name="Li R."/>
            <person name="Lin C.F."/>
            <person name="Lin M.F."/>
            <person name="Lindblad-Toh K."/>
            <person name="Llopart A."/>
            <person name="Long M."/>
            <person name="Low L."/>
            <person name="Lozovsky E."/>
            <person name="Lu J."/>
            <person name="Luo M."/>
            <person name="Machado C.A."/>
            <person name="Makalowski W."/>
            <person name="Marzo M."/>
            <person name="Matsuda M."/>
            <person name="Matzkin L."/>
            <person name="McAllister B."/>
            <person name="McBride C.S."/>
            <person name="McKernan B."/>
            <person name="McKernan K."/>
            <person name="Mendez-Lago M."/>
            <person name="Minx P."/>
            <person name="Mollenhauer M.U."/>
            <person name="Montooth K."/>
            <person name="Mount S.M."/>
            <person name="Mu X."/>
            <person name="Myers E."/>
            <person name="Negre B."/>
            <person name="Newfeld S."/>
            <person name="Nielsen R."/>
            <person name="Noor M.A."/>
            <person name="O'Grady P."/>
            <person name="Pachter L."/>
            <person name="Papaceit M."/>
            <person name="Parisi M.J."/>
            <person name="Parisi M."/>
            <person name="Parts L."/>
            <person name="Pedersen J.S."/>
            <person name="Pesole G."/>
            <person name="Phillippy A.M."/>
            <person name="Ponting C.P."/>
            <person name="Pop M."/>
            <person name="Porcelli D."/>
            <person name="Powell J.R."/>
            <person name="Prohaska S."/>
            <person name="Pruitt K."/>
            <person name="Puig M."/>
            <person name="Quesneville H."/>
            <person name="Ram K.R."/>
            <person name="Rand D."/>
            <person name="Rasmussen M.D."/>
            <person name="Reed L.K."/>
            <person name="Reenan R."/>
            <person name="Reily A."/>
            <person name="Remington K.A."/>
            <person name="Rieger T.T."/>
            <person name="Ritchie M.G."/>
            <person name="Robin C."/>
            <person name="Rogers Y.H."/>
            <person name="Rohde C."/>
            <person name="Rozas J."/>
            <person name="Rubenfield M.J."/>
            <person name="Ruiz A."/>
            <person name="Russo S."/>
            <person name="Salzberg S.L."/>
            <person name="Sanchez-Gracia A."/>
            <person name="Saranga D.J."/>
            <person name="Sato H."/>
            <person name="Schaeffer S.W."/>
            <person name="Schatz M.C."/>
            <person name="Schlenke T."/>
            <person name="Schwartz R."/>
            <person name="Segarra C."/>
            <person name="Singh R.S."/>
            <person name="Sirot L."/>
            <person name="Sirota M."/>
            <person name="Sisneros N.B."/>
            <person name="Smith C.D."/>
            <person name="Smith T.F."/>
            <person name="Spieth J."/>
            <person name="Stage D.E."/>
            <person name="Stark A."/>
            <person name="Stephan W."/>
            <person name="Strausberg R.L."/>
            <person name="Strempel S."/>
            <person name="Sturgill D."/>
            <person name="Sutton G."/>
            <person name="Sutton G.G."/>
            <person name="Tao W."/>
            <person name="Teichmann S."/>
            <person name="Tobari Y.N."/>
            <person name="Tomimura Y."/>
            <person name="Tsolas J.M."/>
            <person name="Valente V.L."/>
            <person name="Venter E."/>
            <person name="Venter J.C."/>
            <person name="Vicario S."/>
            <person name="Vieira F.G."/>
            <person name="Vilella A.J."/>
            <person name="Villasante A."/>
            <person name="Walenz B."/>
            <person name="Wang J."/>
            <person name="Wasserman M."/>
            <person name="Watts T."/>
            <person name="Wilson D."/>
            <person name="Wilson R.K."/>
            <person name="Wing R.A."/>
            <person name="Wolfner M.F."/>
            <person name="Wong A."/>
            <person name="Wong G.K."/>
            <person name="Wu C.I."/>
            <person name="Wu G."/>
            <person name="Yamamoto D."/>
            <person name="Yang H.P."/>
            <person name="Yang S.P."/>
            <person name="Yorke J.A."/>
            <person name="Yoshida K."/>
            <person name="Zdobnov E."/>
            <person name="Zhang P."/>
            <person name="Zhang Y."/>
            <person name="Zimin A.V."/>
            <person name="Baldwin J."/>
            <person name="Abdouelleil A."/>
            <person name="Abdulkadir J."/>
            <person name="Abebe A."/>
            <person name="Abera B."/>
            <person name="Abreu J."/>
            <person name="Acer S.C."/>
            <person name="Aftuck L."/>
            <person name="Alexander A."/>
            <person name="An P."/>
            <person name="Anderson E."/>
            <person name="Anderson S."/>
            <person name="Arachi H."/>
            <person name="Azer M."/>
            <person name="Bachantsang P."/>
            <person name="Barry A."/>
            <person name="Bayul T."/>
            <person name="Berlin A."/>
            <person name="Bessette D."/>
            <person name="Bloom T."/>
            <person name="Blye J."/>
            <person name="Boguslavskiy L."/>
            <person name="Bonnet C."/>
            <person name="Boukhgalter B."/>
            <person name="Bourzgui I."/>
            <person name="Brown A."/>
            <person name="Cahill P."/>
            <person name="Channer S."/>
            <person name="Cheshatsang Y."/>
            <person name="Chuda L."/>
            <person name="Citroen M."/>
            <person name="Collymore A."/>
            <person name="Cooke P."/>
            <person name="Costello M."/>
            <person name="D'Aco K."/>
            <person name="Daza R."/>
            <person name="De Haan G."/>
            <person name="DeGray S."/>
            <person name="DeMaso C."/>
            <person name="Dhargay N."/>
            <person name="Dooley K."/>
            <person name="Dooley E."/>
            <person name="Doricent M."/>
            <person name="Dorje P."/>
            <person name="Dorjee K."/>
            <person name="Dupes A."/>
            <person name="Elong R."/>
            <person name="Falk J."/>
            <person name="Farina A."/>
            <person name="Faro S."/>
            <person name="Ferguson D."/>
            <person name="Fisher S."/>
            <person name="Foley C.D."/>
            <person name="Franke A."/>
            <person name="Friedrich D."/>
            <person name="Gadbois L."/>
            <person name="Gearin G."/>
            <person name="Gearin C.R."/>
            <person name="Giannoukos G."/>
            <person name="Goode T."/>
            <person name="Graham J."/>
            <person name="Grandbois E."/>
            <person name="Grewal S."/>
            <person name="Gyaltsen K."/>
            <person name="Hafez N."/>
            <person name="Hagos B."/>
            <person name="Hall J."/>
            <person name="Henson C."/>
            <person name="Hollinger A."/>
            <person name="Honan T."/>
            <person name="Huard M.D."/>
            <person name="Hughes L."/>
            <person name="Hurhula B."/>
            <person name="Husby M.E."/>
            <person name="Kamat A."/>
            <person name="Kanga B."/>
            <person name="Kashin S."/>
            <person name="Khazanovich D."/>
            <person name="Kisner P."/>
            <person name="Lance K."/>
            <person name="Lara M."/>
            <person name="Lee W."/>
            <person name="Lennon N."/>
            <person name="Letendre F."/>
            <person name="LeVine R."/>
            <person name="Lipovsky A."/>
            <person name="Liu X."/>
            <person name="Liu J."/>
            <person name="Liu S."/>
            <person name="Lokyitsang T."/>
            <person name="Lokyitsang Y."/>
            <person name="Lubonja R."/>
            <person name="Lui A."/>
            <person name="MacDonald P."/>
            <person name="Magnisalis V."/>
            <person name="Maru K."/>
            <person name="Matthews C."/>
            <person name="McCusker W."/>
            <person name="McDonough S."/>
            <person name="Mehta T."/>
            <person name="Meldrim J."/>
            <person name="Meneus L."/>
            <person name="Mihai O."/>
            <person name="Mihalev A."/>
            <person name="Mihova T."/>
            <person name="Mittelman R."/>
            <person name="Mlenga V."/>
            <person name="Montmayeur A."/>
            <person name="Mulrain L."/>
            <person name="Navidi A."/>
            <person name="Naylor J."/>
            <person name="Negash T."/>
            <person name="Nguyen T."/>
            <person name="Nguyen N."/>
            <person name="Nicol R."/>
            <person name="Norbu C."/>
            <person name="Norbu N."/>
            <person name="Novod N."/>
            <person name="O'Neill B."/>
            <person name="Osman S."/>
            <person name="Markiewicz E."/>
            <person name="Oyono O.L."/>
            <person name="Patti C."/>
            <person name="Phunkhang P."/>
            <person name="Pierre F."/>
            <person name="Priest M."/>
            <person name="Raghuraman S."/>
            <person name="Rege F."/>
            <person name="Reyes R."/>
            <person name="Rise C."/>
            <person name="Rogov P."/>
            <person name="Ross K."/>
            <person name="Ryan E."/>
            <person name="Settipalli S."/>
            <person name="Shea T."/>
            <person name="Sherpa N."/>
            <person name="Shi L."/>
            <person name="Shih D."/>
            <person name="Sparrow T."/>
            <person name="Spaulding J."/>
            <person name="Stalker J."/>
            <person name="Stange-Thomann N."/>
            <person name="Stavropoulos S."/>
            <person name="Stone C."/>
            <person name="Strader C."/>
            <person name="Tesfaye S."/>
            <person name="Thomson T."/>
            <person name="Thoulutsang Y."/>
            <person name="Thoulutsang D."/>
            <person name="Topham K."/>
            <person name="Topping I."/>
            <person name="Tsamla T."/>
            <person name="Vassiliev H."/>
            <person name="Vo A."/>
            <person name="Wangchuk T."/>
            <person name="Wangdi T."/>
            <person name="Weiand M."/>
            <person name="Wilkinson J."/>
            <person name="Wilson A."/>
            <person name="Yadav S."/>
            <person name="Young G."/>
            <person name="Yu Q."/>
            <person name="Zembek L."/>
            <person name="Zhong D."/>
            <person name="Zimmer A."/>
            <person name="Zwirko Z."/>
            <person name="Jaffe D.B."/>
            <person name="Alvarez P."/>
            <person name="Brockman W."/>
            <person name="Butler J."/>
            <person name="Chin C."/>
            <person name="Gnerre S."/>
            <person name="Grabherr M."/>
            <person name="Kleber M."/>
            <person name="Mauceli E."/>
            <person name="MacCallum I."/>
        </authorList>
    </citation>
    <scope>NUCLEOTIDE SEQUENCE [LARGE SCALE GENOMIC DNA]</scope>
    <source>
        <strain evidence="4">white501</strain>
    </source>
</reference>
<dbReference type="OrthoDB" id="7789408at2759"/>
<feature type="transmembrane region" description="Helical" evidence="1">
    <location>
        <begin position="20"/>
        <end position="44"/>
    </location>
</feature>
<evidence type="ECO:0000313" key="3">
    <source>
        <dbReference type="EMBL" id="EDX15044.1"/>
    </source>
</evidence>
<evidence type="ECO:0000313" key="4">
    <source>
        <dbReference type="Proteomes" id="UP000000304"/>
    </source>
</evidence>